<dbReference type="AlphaFoldDB" id="A0A918YHD7"/>
<keyword evidence="1" id="KW-1133">Transmembrane helix</keyword>
<comment type="caution">
    <text evidence="2">The sequence shown here is derived from an EMBL/GenBank/DDBJ whole genome shotgun (WGS) entry which is preliminary data.</text>
</comment>
<feature type="transmembrane region" description="Helical" evidence="1">
    <location>
        <begin position="25"/>
        <end position="47"/>
    </location>
</feature>
<feature type="transmembrane region" description="Helical" evidence="1">
    <location>
        <begin position="100"/>
        <end position="121"/>
    </location>
</feature>
<keyword evidence="1" id="KW-0812">Transmembrane</keyword>
<keyword evidence="1" id="KW-0472">Membrane</keyword>
<sequence>MRRAATMAPVTTSSTPPAAPDRGPVVALLVTTAFLLLPLVYGLYYLAHDSQECFRPTGCRGGRSDAETLLHGALLLIGLPSVGAVLGGIGGSFLRRRPGVWAATGALLGALAVWAATLAWLQHSWKGATLIY</sequence>
<dbReference type="EMBL" id="BMVG01000006">
    <property type="protein sequence ID" value="GHE04145.1"/>
    <property type="molecule type" value="Genomic_DNA"/>
</dbReference>
<feature type="transmembrane region" description="Helical" evidence="1">
    <location>
        <begin position="68"/>
        <end position="94"/>
    </location>
</feature>
<protein>
    <submittedName>
        <fullName evidence="2">Uncharacterized protein</fullName>
    </submittedName>
</protein>
<reference evidence="2" key="2">
    <citation type="submission" date="2020-09" db="EMBL/GenBank/DDBJ databases">
        <authorList>
            <person name="Sun Q."/>
            <person name="Ohkuma M."/>
        </authorList>
    </citation>
    <scope>NUCLEOTIDE SEQUENCE</scope>
    <source>
        <strain evidence="2">JCM 4714</strain>
    </source>
</reference>
<proteinExistence type="predicted"/>
<organism evidence="2 3">
    <name type="scientific">Streptomyces alanosinicus</name>
    <dbReference type="NCBI Taxonomy" id="68171"/>
    <lineage>
        <taxon>Bacteria</taxon>
        <taxon>Bacillati</taxon>
        <taxon>Actinomycetota</taxon>
        <taxon>Actinomycetes</taxon>
        <taxon>Kitasatosporales</taxon>
        <taxon>Streptomycetaceae</taxon>
        <taxon>Streptomyces</taxon>
    </lineage>
</organism>
<keyword evidence="3" id="KW-1185">Reference proteome</keyword>
<reference evidence="2" key="1">
    <citation type="journal article" date="2014" name="Int. J. Syst. Evol. Microbiol.">
        <title>Complete genome sequence of Corynebacterium casei LMG S-19264T (=DSM 44701T), isolated from a smear-ripened cheese.</title>
        <authorList>
            <consortium name="US DOE Joint Genome Institute (JGI-PGF)"/>
            <person name="Walter F."/>
            <person name="Albersmeier A."/>
            <person name="Kalinowski J."/>
            <person name="Ruckert C."/>
        </authorList>
    </citation>
    <scope>NUCLEOTIDE SEQUENCE</scope>
    <source>
        <strain evidence="2">JCM 4714</strain>
    </source>
</reference>
<dbReference type="Proteomes" id="UP000655443">
    <property type="component" value="Unassembled WGS sequence"/>
</dbReference>
<name>A0A918YHD7_9ACTN</name>
<evidence type="ECO:0000256" key="1">
    <source>
        <dbReference type="SAM" id="Phobius"/>
    </source>
</evidence>
<evidence type="ECO:0000313" key="2">
    <source>
        <dbReference type="EMBL" id="GHE04145.1"/>
    </source>
</evidence>
<evidence type="ECO:0000313" key="3">
    <source>
        <dbReference type="Proteomes" id="UP000655443"/>
    </source>
</evidence>
<accession>A0A918YHD7</accession>
<gene>
    <name evidence="2" type="ORF">GCM10010339_34550</name>
</gene>